<evidence type="ECO:0000313" key="2">
    <source>
        <dbReference type="Proteomes" id="UP001501436"/>
    </source>
</evidence>
<keyword evidence="2" id="KW-1185">Reference proteome</keyword>
<dbReference type="EMBL" id="BAABJI010000002">
    <property type="protein sequence ID" value="GAA4918532.1"/>
    <property type="molecule type" value="Genomic_DNA"/>
</dbReference>
<sequence>MSGLIFIGFYCCLRNYILAESAFVVSVVAAAVSVVAAESVATAAESVAAVSEPTVLDELLQAETAIEIAKAKKPNLNAFFMIVFLFV</sequence>
<gene>
    <name evidence="1" type="ORF">GCM10023313_22730</name>
</gene>
<protein>
    <recommendedName>
        <fullName evidence="3">Secreted protein</fullName>
    </recommendedName>
</protein>
<organism evidence="1 2">
    <name type="scientific">Mucilaginibacter defluvii</name>
    <dbReference type="NCBI Taxonomy" id="1196019"/>
    <lineage>
        <taxon>Bacteria</taxon>
        <taxon>Pseudomonadati</taxon>
        <taxon>Bacteroidota</taxon>
        <taxon>Sphingobacteriia</taxon>
        <taxon>Sphingobacteriales</taxon>
        <taxon>Sphingobacteriaceae</taxon>
        <taxon>Mucilaginibacter</taxon>
    </lineage>
</organism>
<evidence type="ECO:0000313" key="1">
    <source>
        <dbReference type="EMBL" id="GAA4918532.1"/>
    </source>
</evidence>
<reference evidence="2" key="1">
    <citation type="journal article" date="2019" name="Int. J. Syst. Evol. Microbiol.">
        <title>The Global Catalogue of Microorganisms (GCM) 10K type strain sequencing project: providing services to taxonomists for standard genome sequencing and annotation.</title>
        <authorList>
            <consortium name="The Broad Institute Genomics Platform"/>
            <consortium name="The Broad Institute Genome Sequencing Center for Infectious Disease"/>
            <person name="Wu L."/>
            <person name="Ma J."/>
        </authorList>
    </citation>
    <scope>NUCLEOTIDE SEQUENCE [LARGE SCALE GENOMIC DNA]</scope>
    <source>
        <strain evidence="2">JCM 18283</strain>
    </source>
</reference>
<dbReference type="Proteomes" id="UP001501436">
    <property type="component" value="Unassembled WGS sequence"/>
</dbReference>
<name>A0ABP9FV02_9SPHI</name>
<evidence type="ECO:0008006" key="3">
    <source>
        <dbReference type="Google" id="ProtNLM"/>
    </source>
</evidence>
<accession>A0ABP9FV02</accession>
<comment type="caution">
    <text evidence="1">The sequence shown here is derived from an EMBL/GenBank/DDBJ whole genome shotgun (WGS) entry which is preliminary data.</text>
</comment>
<proteinExistence type="predicted"/>